<keyword evidence="2" id="KW-1185">Reference proteome</keyword>
<dbReference type="InParanoid" id="A0A3N4LH88"/>
<dbReference type="EMBL" id="ML121554">
    <property type="protein sequence ID" value="RPB22086.1"/>
    <property type="molecule type" value="Genomic_DNA"/>
</dbReference>
<accession>A0A3N4LH88</accession>
<organism evidence="1 2">
    <name type="scientific">Terfezia boudieri ATCC MYA-4762</name>
    <dbReference type="NCBI Taxonomy" id="1051890"/>
    <lineage>
        <taxon>Eukaryota</taxon>
        <taxon>Fungi</taxon>
        <taxon>Dikarya</taxon>
        <taxon>Ascomycota</taxon>
        <taxon>Pezizomycotina</taxon>
        <taxon>Pezizomycetes</taxon>
        <taxon>Pezizales</taxon>
        <taxon>Pezizaceae</taxon>
        <taxon>Terfezia</taxon>
    </lineage>
</organism>
<proteinExistence type="predicted"/>
<reference evidence="1 2" key="1">
    <citation type="journal article" date="2018" name="Nat. Ecol. Evol.">
        <title>Pezizomycetes genomes reveal the molecular basis of ectomycorrhizal truffle lifestyle.</title>
        <authorList>
            <person name="Murat C."/>
            <person name="Payen T."/>
            <person name="Noel B."/>
            <person name="Kuo A."/>
            <person name="Morin E."/>
            <person name="Chen J."/>
            <person name="Kohler A."/>
            <person name="Krizsan K."/>
            <person name="Balestrini R."/>
            <person name="Da Silva C."/>
            <person name="Montanini B."/>
            <person name="Hainaut M."/>
            <person name="Levati E."/>
            <person name="Barry K.W."/>
            <person name="Belfiori B."/>
            <person name="Cichocki N."/>
            <person name="Clum A."/>
            <person name="Dockter R.B."/>
            <person name="Fauchery L."/>
            <person name="Guy J."/>
            <person name="Iotti M."/>
            <person name="Le Tacon F."/>
            <person name="Lindquist E.A."/>
            <person name="Lipzen A."/>
            <person name="Malagnac F."/>
            <person name="Mello A."/>
            <person name="Molinier V."/>
            <person name="Miyauchi S."/>
            <person name="Poulain J."/>
            <person name="Riccioni C."/>
            <person name="Rubini A."/>
            <person name="Sitrit Y."/>
            <person name="Splivallo R."/>
            <person name="Traeger S."/>
            <person name="Wang M."/>
            <person name="Zifcakova L."/>
            <person name="Wipf D."/>
            <person name="Zambonelli A."/>
            <person name="Paolocci F."/>
            <person name="Nowrousian M."/>
            <person name="Ottonello S."/>
            <person name="Baldrian P."/>
            <person name="Spatafora J.W."/>
            <person name="Henrissat B."/>
            <person name="Nagy L.G."/>
            <person name="Aury J.M."/>
            <person name="Wincker P."/>
            <person name="Grigoriev I.V."/>
            <person name="Bonfante P."/>
            <person name="Martin F.M."/>
        </authorList>
    </citation>
    <scope>NUCLEOTIDE SEQUENCE [LARGE SCALE GENOMIC DNA]</scope>
    <source>
        <strain evidence="1 2">ATCC MYA-4762</strain>
    </source>
</reference>
<dbReference type="Proteomes" id="UP000267821">
    <property type="component" value="Unassembled WGS sequence"/>
</dbReference>
<evidence type="ECO:0000313" key="2">
    <source>
        <dbReference type="Proteomes" id="UP000267821"/>
    </source>
</evidence>
<dbReference type="OrthoDB" id="5200985at2759"/>
<gene>
    <name evidence="1" type="ORF">L211DRAFT_348476</name>
</gene>
<protein>
    <submittedName>
        <fullName evidence="1">Uncharacterized protein</fullName>
    </submittedName>
</protein>
<sequence>MLQSAFPANIQTRLELYWVRSEAPVDSGEPQEGRRPRVNMPDGYPVSLLRMFAPSPTEFPGEPNKNHLLEIYIQRAMKVIWDPSRQYPKYDTQLGKSSFNMQMFGGDFALDKWVREVQIECNCMDMGAITQLACDLLQNDRGKELVDANYVCFATTGNTGKPDCISTKAH</sequence>
<dbReference type="AlphaFoldDB" id="A0A3N4LH88"/>
<evidence type="ECO:0000313" key="1">
    <source>
        <dbReference type="EMBL" id="RPB22086.1"/>
    </source>
</evidence>
<name>A0A3N4LH88_9PEZI</name>